<keyword evidence="6 10" id="KW-0863">Zinc-finger</keyword>
<comment type="pathway">
    <text evidence="3 11">Protein modification; protein ubiquitination.</text>
</comment>
<dbReference type="PROSITE" id="PS00518">
    <property type="entry name" value="ZF_RING_1"/>
    <property type="match status" value="1"/>
</dbReference>
<dbReference type="GO" id="GO:0016567">
    <property type="term" value="P:protein ubiquitination"/>
    <property type="evidence" value="ECO:0007669"/>
    <property type="project" value="UniProtKB-UniPathway"/>
</dbReference>
<sequence>MADERGDNGGGVDRNLYLSLPSLPRLENRDLGPELTVSSVRSPWSPFVHASALYSPSNALSTPDLLPADPLHAADPAFVYNFSSSQEPNAATPESQPLDGPSTVPNVLGHEPFARPSARHSDSQTPSSPPPQSFPRSGHGRVESVSAHIRLSELTADGNALSVQQELREHPEYRFQLLIELLRSPRPAANALGFNSDGHSLTSPERLLHDIMQPQRAMEDAKKVTEGNGVEDLEKKNEGIAAANFECNICYELAKAPVVTPCGHLYCWSCLYQWLHAHSVNSECPVCKGQVLEVNVTPIYGRGGEASKDDKQHGFGESNLKIPPRPPANRVENLRLWSSRERLEENIANSWRNNVDEETHAGNWPLRRRYVAARTVVRRRPAQNLQREEGSGSNSAGVILRVNASSHPVIPTAIVPGGQAGLPSSSRSPEPSRHSAGSSASNAIAASLGGTTIASPSAEPITAMSSSSVRGRARARNPTLASSNAGGVHHMRRRMH</sequence>
<dbReference type="EC" id="2.3.2.27" evidence="11"/>
<dbReference type="UniPathway" id="UPA00143"/>
<organism evidence="14 15">
    <name type="scientific">Zingiber officinale</name>
    <name type="common">Ginger</name>
    <name type="synonym">Amomum zingiber</name>
    <dbReference type="NCBI Taxonomy" id="94328"/>
    <lineage>
        <taxon>Eukaryota</taxon>
        <taxon>Viridiplantae</taxon>
        <taxon>Streptophyta</taxon>
        <taxon>Embryophyta</taxon>
        <taxon>Tracheophyta</taxon>
        <taxon>Spermatophyta</taxon>
        <taxon>Magnoliopsida</taxon>
        <taxon>Liliopsida</taxon>
        <taxon>Zingiberales</taxon>
        <taxon>Zingiberaceae</taxon>
        <taxon>Zingiber</taxon>
    </lineage>
</organism>
<dbReference type="PROSITE" id="PS50089">
    <property type="entry name" value="ZF_RING_2"/>
    <property type="match status" value="1"/>
</dbReference>
<keyword evidence="11" id="KW-0256">Endoplasmic reticulum</keyword>
<evidence type="ECO:0000256" key="7">
    <source>
        <dbReference type="ARBA" id="ARBA00022786"/>
    </source>
</evidence>
<dbReference type="InterPro" id="IPR001841">
    <property type="entry name" value="Znf_RING"/>
</dbReference>
<dbReference type="CDD" id="cd16534">
    <property type="entry name" value="RING-HC_RNF5-like"/>
    <property type="match status" value="1"/>
</dbReference>
<evidence type="ECO:0000256" key="1">
    <source>
        <dbReference type="ARBA" id="ARBA00000900"/>
    </source>
</evidence>
<evidence type="ECO:0000256" key="10">
    <source>
        <dbReference type="PROSITE-ProRule" id="PRU00175"/>
    </source>
</evidence>
<keyword evidence="5 11" id="KW-0479">Metal-binding</keyword>
<gene>
    <name evidence="14" type="ORF">ZIOFF_032471</name>
</gene>
<evidence type="ECO:0000256" key="12">
    <source>
        <dbReference type="SAM" id="MobiDB-lite"/>
    </source>
</evidence>
<comment type="function">
    <text evidence="11">E3 ubiquitin-protein ligase.</text>
</comment>
<dbReference type="Pfam" id="PF13445">
    <property type="entry name" value="zf-RING_UBOX"/>
    <property type="match status" value="1"/>
</dbReference>
<feature type="compositionally biased region" description="Low complexity" evidence="12">
    <location>
        <begin position="423"/>
        <end position="447"/>
    </location>
</feature>
<name>A0A8J5GMT1_ZINOF</name>
<keyword evidence="15" id="KW-1185">Reference proteome</keyword>
<dbReference type="SMART" id="SM00184">
    <property type="entry name" value="RING"/>
    <property type="match status" value="1"/>
</dbReference>
<evidence type="ECO:0000256" key="6">
    <source>
        <dbReference type="ARBA" id="ARBA00022771"/>
    </source>
</evidence>
<dbReference type="AlphaFoldDB" id="A0A8J5GMT1"/>
<feature type="compositionally biased region" description="Basic and acidic residues" evidence="12">
    <location>
        <begin position="305"/>
        <end position="314"/>
    </location>
</feature>
<evidence type="ECO:0000256" key="9">
    <source>
        <dbReference type="ARBA" id="ARBA00023136"/>
    </source>
</evidence>
<evidence type="ECO:0000313" key="14">
    <source>
        <dbReference type="EMBL" id="KAG6507130.1"/>
    </source>
</evidence>
<comment type="subcellular location">
    <subcellularLocation>
        <location evidence="2">Endomembrane system</location>
    </subcellularLocation>
    <subcellularLocation>
        <location evidence="11">Endoplasmic reticulum membrane</location>
        <topology evidence="11">Single-pass type IV membrane protein</topology>
    </subcellularLocation>
</comment>
<dbReference type="OrthoDB" id="302966at2759"/>
<evidence type="ECO:0000259" key="13">
    <source>
        <dbReference type="PROSITE" id="PS50089"/>
    </source>
</evidence>
<keyword evidence="7 11" id="KW-0833">Ubl conjugation pathway</keyword>
<evidence type="ECO:0000256" key="4">
    <source>
        <dbReference type="ARBA" id="ARBA00022679"/>
    </source>
</evidence>
<evidence type="ECO:0000256" key="5">
    <source>
        <dbReference type="ARBA" id="ARBA00022723"/>
    </source>
</evidence>
<comment type="caution">
    <text evidence="14">The sequence shown here is derived from an EMBL/GenBank/DDBJ whole genome shotgun (WGS) entry which is preliminary data.</text>
</comment>
<dbReference type="GO" id="GO:0005789">
    <property type="term" value="C:endoplasmic reticulum membrane"/>
    <property type="evidence" value="ECO:0007669"/>
    <property type="project" value="UniProtKB-SubCell"/>
</dbReference>
<dbReference type="PANTHER" id="PTHR12313">
    <property type="entry name" value="E3 UBIQUITIN-PROTEIN LIGASE RNF5-RELATED"/>
    <property type="match status" value="1"/>
</dbReference>
<dbReference type="InterPro" id="IPR027370">
    <property type="entry name" value="Znf-RING_euk"/>
</dbReference>
<feature type="region of interest" description="Disordered" evidence="12">
    <location>
        <begin position="84"/>
        <end position="143"/>
    </location>
</feature>
<keyword evidence="9" id="KW-0472">Membrane</keyword>
<evidence type="ECO:0000313" key="15">
    <source>
        <dbReference type="Proteomes" id="UP000734854"/>
    </source>
</evidence>
<reference evidence="14 15" key="1">
    <citation type="submission" date="2020-08" db="EMBL/GenBank/DDBJ databases">
        <title>Plant Genome Project.</title>
        <authorList>
            <person name="Zhang R.-G."/>
        </authorList>
    </citation>
    <scope>NUCLEOTIDE SEQUENCE [LARGE SCALE GENOMIC DNA]</scope>
    <source>
        <tissue evidence="14">Rhizome</tissue>
    </source>
</reference>
<evidence type="ECO:0000256" key="3">
    <source>
        <dbReference type="ARBA" id="ARBA00004906"/>
    </source>
</evidence>
<comment type="domain">
    <text evidence="11">The RING-type zinc finger domain is responsible for E3 ligase activity.</text>
</comment>
<dbReference type="Proteomes" id="UP000734854">
    <property type="component" value="Unassembled WGS sequence"/>
</dbReference>
<feature type="region of interest" description="Disordered" evidence="12">
    <location>
        <begin position="303"/>
        <end position="324"/>
    </location>
</feature>
<dbReference type="GO" id="GO:0008270">
    <property type="term" value="F:zinc ion binding"/>
    <property type="evidence" value="ECO:0007669"/>
    <property type="project" value="UniProtKB-KW"/>
</dbReference>
<comment type="catalytic activity">
    <reaction evidence="1 11">
        <text>S-ubiquitinyl-[E2 ubiquitin-conjugating enzyme]-L-cysteine + [acceptor protein]-L-lysine = [E2 ubiquitin-conjugating enzyme]-L-cysteine + N(6)-ubiquitinyl-[acceptor protein]-L-lysine.</text>
        <dbReference type="EC" id="2.3.2.27"/>
    </reaction>
</comment>
<evidence type="ECO:0000256" key="11">
    <source>
        <dbReference type="RuleBase" id="RU369090"/>
    </source>
</evidence>
<evidence type="ECO:0000256" key="2">
    <source>
        <dbReference type="ARBA" id="ARBA00004308"/>
    </source>
</evidence>
<dbReference type="InterPro" id="IPR017907">
    <property type="entry name" value="Znf_RING_CS"/>
</dbReference>
<evidence type="ECO:0000256" key="8">
    <source>
        <dbReference type="ARBA" id="ARBA00022833"/>
    </source>
</evidence>
<keyword evidence="8 11" id="KW-0862">Zinc</keyword>
<dbReference type="EMBL" id="JACMSC010000009">
    <property type="protein sequence ID" value="KAG6507130.1"/>
    <property type="molecule type" value="Genomic_DNA"/>
</dbReference>
<accession>A0A8J5GMT1</accession>
<feature type="compositionally biased region" description="Polar residues" evidence="12">
    <location>
        <begin position="84"/>
        <end position="95"/>
    </location>
</feature>
<protein>
    <recommendedName>
        <fullName evidence="11">E3 ubiquitin-protein ligase RMA</fullName>
        <ecNumber evidence="11">2.3.2.27</ecNumber>
    </recommendedName>
    <alternativeName>
        <fullName evidence="11">Protein RING membrane-anchor</fullName>
    </alternativeName>
    <alternativeName>
        <fullName evidence="11">RING-type E3 ubiquitin transferase RMA</fullName>
    </alternativeName>
</protein>
<proteinExistence type="predicted"/>
<dbReference type="GO" id="GO:0006511">
    <property type="term" value="P:ubiquitin-dependent protein catabolic process"/>
    <property type="evidence" value="ECO:0007669"/>
    <property type="project" value="UniProtKB-UniRule"/>
</dbReference>
<dbReference type="GO" id="GO:0061630">
    <property type="term" value="F:ubiquitin protein ligase activity"/>
    <property type="evidence" value="ECO:0007669"/>
    <property type="project" value="UniProtKB-UniRule"/>
</dbReference>
<dbReference type="InterPro" id="IPR045103">
    <property type="entry name" value="RNF5/RNF185-like"/>
</dbReference>
<feature type="domain" description="RING-type" evidence="13">
    <location>
        <begin position="247"/>
        <end position="288"/>
    </location>
</feature>
<keyword evidence="4 11" id="KW-0808">Transferase</keyword>
<feature type="region of interest" description="Disordered" evidence="12">
    <location>
        <begin position="410"/>
        <end position="496"/>
    </location>
</feature>